<name>A0A919RQP3_9ACTN</name>
<dbReference type="InterPro" id="IPR029039">
    <property type="entry name" value="Flavoprotein-like_sf"/>
</dbReference>
<dbReference type="GO" id="GO:0003955">
    <property type="term" value="F:NAD(P)H dehydrogenase (quinone) activity"/>
    <property type="evidence" value="ECO:0007669"/>
    <property type="project" value="TreeGrafter"/>
</dbReference>
<reference evidence="4" key="1">
    <citation type="submission" date="2021-01" db="EMBL/GenBank/DDBJ databases">
        <title>Whole genome shotgun sequence of Sinosporangium siamense NBRC 109515.</title>
        <authorList>
            <person name="Komaki H."/>
            <person name="Tamura T."/>
        </authorList>
    </citation>
    <scope>NUCLEOTIDE SEQUENCE</scope>
    <source>
        <strain evidence="4">NBRC 109515</strain>
    </source>
</reference>
<evidence type="ECO:0000313" key="4">
    <source>
        <dbReference type="EMBL" id="GII97295.1"/>
    </source>
</evidence>
<dbReference type="PANTHER" id="PTHR10204:SF34">
    <property type="entry name" value="NAD(P)H DEHYDROGENASE [QUINONE] 1 ISOFORM 1"/>
    <property type="match status" value="1"/>
</dbReference>
<evidence type="ECO:0000313" key="5">
    <source>
        <dbReference type="Proteomes" id="UP000606172"/>
    </source>
</evidence>
<dbReference type="InterPro" id="IPR003680">
    <property type="entry name" value="Flavodoxin_fold"/>
</dbReference>
<dbReference type="GO" id="GO:0005829">
    <property type="term" value="C:cytosol"/>
    <property type="evidence" value="ECO:0007669"/>
    <property type="project" value="TreeGrafter"/>
</dbReference>
<dbReference type="Pfam" id="PF02525">
    <property type="entry name" value="Flavodoxin_2"/>
    <property type="match status" value="1"/>
</dbReference>
<dbReference type="EMBL" id="BOOW01000057">
    <property type="protein sequence ID" value="GII97295.1"/>
    <property type="molecule type" value="Genomic_DNA"/>
</dbReference>
<feature type="domain" description="Flavodoxin-like fold" evidence="3">
    <location>
        <begin position="6"/>
        <end position="183"/>
    </location>
</feature>
<proteinExistence type="inferred from homology"/>
<dbReference type="RefSeq" id="WP_204032902.1">
    <property type="nucleotide sequence ID" value="NZ_BOOW01000057.1"/>
</dbReference>
<dbReference type="Gene3D" id="3.40.50.360">
    <property type="match status" value="1"/>
</dbReference>
<evidence type="ECO:0000256" key="1">
    <source>
        <dbReference type="ARBA" id="ARBA00006252"/>
    </source>
</evidence>
<dbReference type="InterPro" id="IPR051545">
    <property type="entry name" value="NAD(P)H_dehydrogenase_qn"/>
</dbReference>
<dbReference type="Proteomes" id="UP000606172">
    <property type="component" value="Unassembled WGS sequence"/>
</dbReference>
<protein>
    <recommendedName>
        <fullName evidence="3">Flavodoxin-like fold domain-containing protein</fullName>
    </recommendedName>
</protein>
<evidence type="ECO:0000259" key="3">
    <source>
        <dbReference type="Pfam" id="PF02525"/>
    </source>
</evidence>
<comment type="similarity">
    <text evidence="1">Belongs to the NAD(P)H dehydrogenase (quinone) family.</text>
</comment>
<dbReference type="NCBIfam" id="NF007280">
    <property type="entry name" value="PRK09739.1"/>
    <property type="match status" value="1"/>
</dbReference>
<sequence>MTTPTALLVLAHPRSGSLAARGADRVRRRLAREGFAVDLLDLHAEDFDPRMTTADEPDWSDRDKVYSADAQAHMRRVEAADVIVVVFPVWWFGLPAILKGWVDRVWNYGFAYGGGRSRLRGKRMVWIGLAGYSREHFVAGGWDETLTRTLTAGISTFCGIDEVTVHLVYGTVSGDVGAERAEEIVAGVERGVAGLLPVPRG</sequence>
<gene>
    <name evidence="4" type="ORF">Ssi02_75260</name>
</gene>
<dbReference type="PANTHER" id="PTHR10204">
    <property type="entry name" value="NAD P H OXIDOREDUCTASE-RELATED"/>
    <property type="match status" value="1"/>
</dbReference>
<organism evidence="4 5">
    <name type="scientific">Sinosporangium siamense</name>
    <dbReference type="NCBI Taxonomy" id="1367973"/>
    <lineage>
        <taxon>Bacteria</taxon>
        <taxon>Bacillati</taxon>
        <taxon>Actinomycetota</taxon>
        <taxon>Actinomycetes</taxon>
        <taxon>Streptosporangiales</taxon>
        <taxon>Streptosporangiaceae</taxon>
        <taxon>Sinosporangium</taxon>
    </lineage>
</organism>
<evidence type="ECO:0000256" key="2">
    <source>
        <dbReference type="ARBA" id="ARBA00023002"/>
    </source>
</evidence>
<keyword evidence="2" id="KW-0560">Oxidoreductase</keyword>
<dbReference type="AlphaFoldDB" id="A0A919RQP3"/>
<dbReference type="SUPFAM" id="SSF52218">
    <property type="entry name" value="Flavoproteins"/>
    <property type="match status" value="1"/>
</dbReference>
<accession>A0A919RQP3</accession>
<keyword evidence="5" id="KW-1185">Reference proteome</keyword>
<comment type="caution">
    <text evidence="4">The sequence shown here is derived from an EMBL/GenBank/DDBJ whole genome shotgun (WGS) entry which is preliminary data.</text>
</comment>